<comment type="similarity">
    <text evidence="1">Belongs to the protein kinase superfamily. ADCK protein kinase family.</text>
</comment>
<dbReference type="InterPro" id="IPR011009">
    <property type="entry name" value="Kinase-like_dom_sf"/>
</dbReference>
<dbReference type="PANTHER" id="PTHR43173:SF19">
    <property type="entry name" value="AARF DOMAIN-CONTAINING PROTEIN KINASE 1"/>
    <property type="match status" value="1"/>
</dbReference>
<comment type="caution">
    <text evidence="3">The sequence shown here is derived from an EMBL/GenBank/DDBJ whole genome shotgun (WGS) entry which is preliminary data.</text>
</comment>
<sequence>MLKLFTRVNKQSLCPRSYTQKHFLYSTTTLCAGGFVWYASDNHPKLFFSAAQRAGLATKVGISVAIDYKVTQSKSYSTQKELEEAKRQCHLRSAKKVLDGLLKLGGIYVKLGQHVSTMSYILPSEWTSTLAVLQDQCDPSSAEDLKRMFLNDYHQHLEDIFDEIDWQPLGVASLAQVHKARLGTQWVAIKFQHPRLDEFYRIDLQTVSFIIHSIKRMFPDFGFEWIMQEMKESLPQELDFVREASNAKQLEKNFENCSTALVIPKVIWAKSRILCMEFIEGARVDDLEYFKEHHINSSQVSTEITNIFSKMMFIDGFVHCDPHPGNILIRPAQKNKNHPHNFDVVLLDHGLYRTLTDQLRVDYANLWTCLIRGDEDGIREYSLRIGCRPEYHRLFASLLTGREWSTIQSANLSSTRSTTEINRVSGRTKHFLNRIYSILETLPRVVVLLLKTSDLLRSLDETLRKSKDKYMTYVLMGKYCAETVWVDQKSNILSRLQESLTLSSAWELARNLAAAWCKYQLLELSLWLYQFQSGAREKWLLIWKQSS</sequence>
<dbReference type="InterPro" id="IPR045307">
    <property type="entry name" value="ADCK1_dom"/>
</dbReference>
<evidence type="ECO:0000256" key="1">
    <source>
        <dbReference type="ARBA" id="ARBA00009670"/>
    </source>
</evidence>
<dbReference type="Gene3D" id="1.10.510.10">
    <property type="entry name" value="Transferase(Phosphotransferase) domain 1"/>
    <property type="match status" value="1"/>
</dbReference>
<evidence type="ECO:0000313" key="3">
    <source>
        <dbReference type="EMBL" id="RCH92242.1"/>
    </source>
</evidence>
<dbReference type="InterPro" id="IPR004147">
    <property type="entry name" value="ABC1_dom"/>
</dbReference>
<gene>
    <name evidence="3" type="ORF">CU098_005725</name>
</gene>
<accession>A0A367JQL2</accession>
<proteinExistence type="inferred from homology"/>
<dbReference type="STRING" id="4846.A0A367JQL2"/>
<dbReference type="GO" id="GO:0007005">
    <property type="term" value="P:mitochondrion organization"/>
    <property type="evidence" value="ECO:0007669"/>
    <property type="project" value="TreeGrafter"/>
</dbReference>
<name>A0A367JQL2_RHIST</name>
<dbReference type="OrthoDB" id="427480at2759"/>
<dbReference type="Pfam" id="PF03109">
    <property type="entry name" value="ABC1"/>
    <property type="match status" value="1"/>
</dbReference>
<dbReference type="GO" id="GO:0005743">
    <property type="term" value="C:mitochondrial inner membrane"/>
    <property type="evidence" value="ECO:0007669"/>
    <property type="project" value="TreeGrafter"/>
</dbReference>
<dbReference type="SUPFAM" id="SSF56112">
    <property type="entry name" value="Protein kinase-like (PK-like)"/>
    <property type="match status" value="1"/>
</dbReference>
<evidence type="ECO:0000259" key="2">
    <source>
        <dbReference type="Pfam" id="PF03109"/>
    </source>
</evidence>
<evidence type="ECO:0000313" key="4">
    <source>
        <dbReference type="Proteomes" id="UP000253551"/>
    </source>
</evidence>
<protein>
    <recommendedName>
        <fullName evidence="2">ABC1 atypical kinase-like domain-containing protein</fullName>
    </recommendedName>
</protein>
<keyword evidence="4" id="KW-1185">Reference proteome</keyword>
<reference evidence="3 4" key="1">
    <citation type="journal article" date="2018" name="G3 (Bethesda)">
        <title>Phylogenetic and Phylogenomic Definition of Rhizopus Species.</title>
        <authorList>
            <person name="Gryganskyi A.P."/>
            <person name="Golan J."/>
            <person name="Dolatabadi S."/>
            <person name="Mondo S."/>
            <person name="Robb S."/>
            <person name="Idnurm A."/>
            <person name="Muszewska A."/>
            <person name="Steczkiewicz K."/>
            <person name="Masonjones S."/>
            <person name="Liao H.L."/>
            <person name="Gajdeczka M.T."/>
            <person name="Anike F."/>
            <person name="Vuek A."/>
            <person name="Anishchenko I.M."/>
            <person name="Voigt K."/>
            <person name="de Hoog G.S."/>
            <person name="Smith M.E."/>
            <person name="Heitman J."/>
            <person name="Vilgalys R."/>
            <person name="Stajich J.E."/>
        </authorList>
    </citation>
    <scope>NUCLEOTIDE SEQUENCE [LARGE SCALE GENOMIC DNA]</scope>
    <source>
        <strain evidence="3 4">LSU 92-RS-03</strain>
    </source>
</reference>
<feature type="domain" description="ABC1 atypical kinase-like" evidence="2">
    <location>
        <begin position="133"/>
        <end position="381"/>
    </location>
</feature>
<dbReference type="Proteomes" id="UP000253551">
    <property type="component" value="Unassembled WGS sequence"/>
</dbReference>
<dbReference type="PANTHER" id="PTHR43173">
    <property type="entry name" value="ABC1 FAMILY PROTEIN"/>
    <property type="match status" value="1"/>
</dbReference>
<dbReference type="GO" id="GO:0055088">
    <property type="term" value="P:lipid homeostasis"/>
    <property type="evidence" value="ECO:0007669"/>
    <property type="project" value="TreeGrafter"/>
</dbReference>
<dbReference type="InterPro" id="IPR051130">
    <property type="entry name" value="Mito_struct-func_regulator"/>
</dbReference>
<dbReference type="AlphaFoldDB" id="A0A367JQL2"/>
<dbReference type="EMBL" id="PJQM01002871">
    <property type="protein sequence ID" value="RCH92242.1"/>
    <property type="molecule type" value="Genomic_DNA"/>
</dbReference>
<organism evidence="3 4">
    <name type="scientific">Rhizopus stolonifer</name>
    <name type="common">Rhizopus nigricans</name>
    <dbReference type="NCBI Taxonomy" id="4846"/>
    <lineage>
        <taxon>Eukaryota</taxon>
        <taxon>Fungi</taxon>
        <taxon>Fungi incertae sedis</taxon>
        <taxon>Mucoromycota</taxon>
        <taxon>Mucoromycotina</taxon>
        <taxon>Mucoromycetes</taxon>
        <taxon>Mucorales</taxon>
        <taxon>Mucorineae</taxon>
        <taxon>Rhizopodaceae</taxon>
        <taxon>Rhizopus</taxon>
    </lineage>
</organism>
<dbReference type="CDD" id="cd13969">
    <property type="entry name" value="ADCK1-like"/>
    <property type="match status" value="1"/>
</dbReference>